<protein>
    <submittedName>
        <fullName evidence="2">Uncharacterized protein</fullName>
    </submittedName>
</protein>
<organism evidence="2 3">
    <name type="scientific">Dendrobium catenatum</name>
    <dbReference type="NCBI Taxonomy" id="906689"/>
    <lineage>
        <taxon>Eukaryota</taxon>
        <taxon>Viridiplantae</taxon>
        <taxon>Streptophyta</taxon>
        <taxon>Embryophyta</taxon>
        <taxon>Tracheophyta</taxon>
        <taxon>Spermatophyta</taxon>
        <taxon>Magnoliopsida</taxon>
        <taxon>Liliopsida</taxon>
        <taxon>Asparagales</taxon>
        <taxon>Orchidaceae</taxon>
        <taxon>Epidendroideae</taxon>
        <taxon>Malaxideae</taxon>
        <taxon>Dendrobiinae</taxon>
        <taxon>Dendrobium</taxon>
    </lineage>
</organism>
<evidence type="ECO:0000313" key="3">
    <source>
        <dbReference type="Proteomes" id="UP000233837"/>
    </source>
</evidence>
<dbReference type="EMBL" id="KZ502242">
    <property type="protein sequence ID" value="PKU81451.1"/>
    <property type="molecule type" value="Genomic_DNA"/>
</dbReference>
<name>A0A2I0X0M5_9ASPA</name>
<keyword evidence="3" id="KW-1185">Reference proteome</keyword>
<evidence type="ECO:0000313" key="2">
    <source>
        <dbReference type="EMBL" id="PKU81451.1"/>
    </source>
</evidence>
<feature type="transmembrane region" description="Helical" evidence="1">
    <location>
        <begin position="6"/>
        <end position="35"/>
    </location>
</feature>
<reference evidence="2 3" key="1">
    <citation type="journal article" date="2016" name="Sci. Rep.">
        <title>The Dendrobium catenatum Lindl. genome sequence provides insights into polysaccharide synthase, floral development and adaptive evolution.</title>
        <authorList>
            <person name="Zhang G.Q."/>
            <person name="Xu Q."/>
            <person name="Bian C."/>
            <person name="Tsai W.C."/>
            <person name="Yeh C.M."/>
            <person name="Liu K.W."/>
            <person name="Yoshida K."/>
            <person name="Zhang L.S."/>
            <person name="Chang S.B."/>
            <person name="Chen F."/>
            <person name="Shi Y."/>
            <person name="Su Y.Y."/>
            <person name="Zhang Y.Q."/>
            <person name="Chen L.J."/>
            <person name="Yin Y."/>
            <person name="Lin M."/>
            <person name="Huang H."/>
            <person name="Deng H."/>
            <person name="Wang Z.W."/>
            <person name="Zhu S.L."/>
            <person name="Zhao X."/>
            <person name="Deng C."/>
            <person name="Niu S.C."/>
            <person name="Huang J."/>
            <person name="Wang M."/>
            <person name="Liu G.H."/>
            <person name="Yang H.J."/>
            <person name="Xiao X.J."/>
            <person name="Hsiao Y.Y."/>
            <person name="Wu W.L."/>
            <person name="Chen Y.Y."/>
            <person name="Mitsuda N."/>
            <person name="Ohme-Takagi M."/>
            <person name="Luo Y.B."/>
            <person name="Van de Peer Y."/>
            <person name="Liu Z.J."/>
        </authorList>
    </citation>
    <scope>NUCLEOTIDE SEQUENCE [LARGE SCALE GENOMIC DNA]</scope>
    <source>
        <tissue evidence="2">The whole plant</tissue>
    </source>
</reference>
<accession>A0A2I0X0M5</accession>
<keyword evidence="1" id="KW-1133">Transmembrane helix</keyword>
<evidence type="ECO:0000256" key="1">
    <source>
        <dbReference type="SAM" id="Phobius"/>
    </source>
</evidence>
<dbReference type="AlphaFoldDB" id="A0A2I0X0M5"/>
<gene>
    <name evidence="2" type="ORF">MA16_Dca015856</name>
</gene>
<sequence>MCECILIGFIVRLILILFPLQTLLGLMILEILLLCCVTQWLFMLHLVEGLVGGADVEGDGCSPTYIFYWPGNDVVGARFSVGLTRGNLWWRSFARLGWLLRVVSLSNWTV</sequence>
<reference evidence="2 3" key="2">
    <citation type="journal article" date="2017" name="Nature">
        <title>The Apostasia genome and the evolution of orchids.</title>
        <authorList>
            <person name="Zhang G.Q."/>
            <person name="Liu K.W."/>
            <person name="Li Z."/>
            <person name="Lohaus R."/>
            <person name="Hsiao Y.Y."/>
            <person name="Niu S.C."/>
            <person name="Wang J.Y."/>
            <person name="Lin Y.C."/>
            <person name="Xu Q."/>
            <person name="Chen L.J."/>
            <person name="Yoshida K."/>
            <person name="Fujiwara S."/>
            <person name="Wang Z.W."/>
            <person name="Zhang Y.Q."/>
            <person name="Mitsuda N."/>
            <person name="Wang M."/>
            <person name="Liu G.H."/>
            <person name="Pecoraro L."/>
            <person name="Huang H.X."/>
            <person name="Xiao X.J."/>
            <person name="Lin M."/>
            <person name="Wu X.Y."/>
            <person name="Wu W.L."/>
            <person name="Chen Y.Y."/>
            <person name="Chang S.B."/>
            <person name="Sakamoto S."/>
            <person name="Ohme-Takagi M."/>
            <person name="Yagi M."/>
            <person name="Zeng S.J."/>
            <person name="Shen C.Y."/>
            <person name="Yeh C.M."/>
            <person name="Luo Y.B."/>
            <person name="Tsai W.C."/>
            <person name="Van de Peer Y."/>
            <person name="Liu Z.J."/>
        </authorList>
    </citation>
    <scope>NUCLEOTIDE SEQUENCE [LARGE SCALE GENOMIC DNA]</scope>
    <source>
        <tissue evidence="2">The whole plant</tissue>
    </source>
</reference>
<dbReference type="Proteomes" id="UP000233837">
    <property type="component" value="Unassembled WGS sequence"/>
</dbReference>
<proteinExistence type="predicted"/>
<keyword evidence="1" id="KW-0812">Transmembrane</keyword>
<keyword evidence="1" id="KW-0472">Membrane</keyword>